<evidence type="ECO:0000313" key="6">
    <source>
        <dbReference type="EMBL" id="AVK07334.1"/>
    </source>
</evidence>
<reference evidence="6 7" key="1">
    <citation type="submission" date="2018-02" db="EMBL/GenBank/DDBJ databases">
        <title>FDA/CDC Antimicrobial Resistant Isolate Bank Genome Sequencing.</title>
        <authorList>
            <person name="Benahmed F.H."/>
            <person name="Lutgring J.D."/>
            <person name="Yoo B."/>
            <person name="Machado M."/>
            <person name="Brown A."/>
            <person name="McAllister G."/>
            <person name="Perry A."/>
            <person name="Halpin A.L."/>
            <person name="Vavikolanu K."/>
            <person name="Ott S."/>
            <person name="Zhao X."/>
            <person name="Tallon L.J."/>
            <person name="Sadzewicz L."/>
            <person name="Aluvathingal J."/>
            <person name="Nadendla S."/>
            <person name="Voskania-kordi A."/>
            <person name="Simonyan V."/>
            <person name="Patel J."/>
            <person name="Shawar R.M."/>
        </authorList>
    </citation>
    <scope>NUCLEOTIDE SEQUENCE [LARGE SCALE GENOMIC DNA]</scope>
    <source>
        <strain evidence="6 7">AR_0356</strain>
    </source>
</reference>
<dbReference type="AlphaFoldDB" id="A0A2R3IZI5"/>
<evidence type="ECO:0000256" key="1">
    <source>
        <dbReference type="ARBA" id="ARBA00004651"/>
    </source>
</evidence>
<keyword evidence="7" id="KW-1185">Reference proteome</keyword>
<dbReference type="PANTHER" id="PTHR30086">
    <property type="entry name" value="ARGININE EXPORTER PROTEIN ARGO"/>
    <property type="match status" value="1"/>
</dbReference>
<proteinExistence type="predicted"/>
<keyword evidence="5" id="KW-0472">Membrane</keyword>
<sequence>MQSLVPFLLFAVVASITPGPTNILVLSNSQRYGLAATWPIVIGACAAVAALILLLGLGPGELLRRHPLARQGLAWLGVAWLSYLAWSLFRAAGGIDDAGAPRRLGVLGGAALQLVNPKAWMMALAALALFAGEGAGQAGRIGLLALLFFLVSLPCLASWALLGVGSARLLRSPSLMKRFNQGMALVLLASAWAALLL</sequence>
<keyword evidence="2" id="KW-1003">Cell membrane</keyword>
<comment type="subcellular location">
    <subcellularLocation>
        <location evidence="1">Cell membrane</location>
        <topology evidence="1">Multi-pass membrane protein</topology>
    </subcellularLocation>
</comment>
<dbReference type="InterPro" id="IPR001123">
    <property type="entry name" value="LeuE-type"/>
</dbReference>
<keyword evidence="3" id="KW-0812">Transmembrane</keyword>
<protein>
    <submittedName>
        <fullName evidence="6">LysE type translocator family protein</fullName>
    </submittedName>
</protein>
<dbReference type="GO" id="GO:0033228">
    <property type="term" value="P:cysteine export across plasma membrane"/>
    <property type="evidence" value="ECO:0007669"/>
    <property type="project" value="TreeGrafter"/>
</dbReference>
<dbReference type="Proteomes" id="UP000238390">
    <property type="component" value="Chromosome"/>
</dbReference>
<dbReference type="EMBL" id="CP027169">
    <property type="protein sequence ID" value="AVK07334.1"/>
    <property type="molecule type" value="Genomic_DNA"/>
</dbReference>
<organism evidence="6 7">
    <name type="scientific">Pseudomonas paraeruginosa</name>
    <dbReference type="NCBI Taxonomy" id="2994495"/>
    <lineage>
        <taxon>Bacteria</taxon>
        <taxon>Pseudomonadati</taxon>
        <taxon>Pseudomonadota</taxon>
        <taxon>Gammaproteobacteria</taxon>
        <taxon>Pseudomonadales</taxon>
        <taxon>Pseudomonadaceae</taxon>
        <taxon>Pseudomonas</taxon>
    </lineage>
</organism>
<dbReference type="RefSeq" id="WP_053813723.1">
    <property type="nucleotide sequence ID" value="NZ_CP027169.1"/>
</dbReference>
<accession>A0A2R3IZI5</accession>
<dbReference type="GO" id="GO:0015171">
    <property type="term" value="F:amino acid transmembrane transporter activity"/>
    <property type="evidence" value="ECO:0007669"/>
    <property type="project" value="TreeGrafter"/>
</dbReference>
<dbReference type="GO" id="GO:0005886">
    <property type="term" value="C:plasma membrane"/>
    <property type="evidence" value="ECO:0007669"/>
    <property type="project" value="UniProtKB-SubCell"/>
</dbReference>
<name>A0A2R3IZI5_9PSED</name>
<evidence type="ECO:0000313" key="7">
    <source>
        <dbReference type="Proteomes" id="UP000238390"/>
    </source>
</evidence>
<evidence type="ECO:0000256" key="3">
    <source>
        <dbReference type="ARBA" id="ARBA00022692"/>
    </source>
</evidence>
<keyword evidence="4" id="KW-1133">Transmembrane helix</keyword>
<dbReference type="Pfam" id="PF01810">
    <property type="entry name" value="LysE"/>
    <property type="match status" value="1"/>
</dbReference>
<evidence type="ECO:0000256" key="5">
    <source>
        <dbReference type="ARBA" id="ARBA00023136"/>
    </source>
</evidence>
<gene>
    <name evidence="6" type="ORF">CSB93_3488</name>
</gene>
<evidence type="ECO:0000256" key="4">
    <source>
        <dbReference type="ARBA" id="ARBA00022989"/>
    </source>
</evidence>
<dbReference type="PANTHER" id="PTHR30086:SF20">
    <property type="entry name" value="ARGININE EXPORTER PROTEIN ARGO-RELATED"/>
    <property type="match status" value="1"/>
</dbReference>
<evidence type="ECO:0000256" key="2">
    <source>
        <dbReference type="ARBA" id="ARBA00022475"/>
    </source>
</evidence>